<dbReference type="Gene3D" id="3.40.525.10">
    <property type="entry name" value="CRAL-TRIO lipid binding domain"/>
    <property type="match status" value="1"/>
</dbReference>
<sequence length="799" mass="92561">MSIISSISPDNVSHQTSPLSYTQFVTLLSKYSQTYLYPLFTKPKTTRIFKSSTSTEELARNLSVLSLPLQTFPEMMRGFIQMEFQYKNGESVLRGNTLTMKCGDVTVERSVGAIVKQLEGILRRVIDEDLFLELDEMKIKDESEEARKMMVEENALKLRQVVHEVASIMFSTRFLHSIPFEIRCISRFIRDEAIKSDRDPMVLVGTFVILRMINPVIASPEKRGIKPKNGESLTPRSKRTLVLMSKVIQNMANEIRFGQKEPYMACMNPLLEEQEGRFQKFLLDVCATDEELSQYANQMDVMSQQKIREKSIDSNPEWKELAMQVHSILDSHRGKFVENMSEEDGKRLEAMLDKMPPLETPDDTTASSGATTQSSSESKYRELLERAQREDLSDLERKNLLSIRGRDKQGRPIAVFTEQEIDKQDLDRVTLYLIRSLDKFVEQDYVLVYCINNQKNQKRPGFQWILSLYRTITRKYKKNLKALYMVHPIWLYKVLMRLFRPFVSDKFWRKLTLLSDLNALFDDIDPSEIPLAPHVLAHNILHDRGRVNEPVFGVSYELVVQRSATGKTDHVPLFFRQILEELETSWAKMEGIFRIPGSHSTIQQLKLLIDHGYFVDFSQVKGHALTGLVKLFFREMPTPLLCYNYLYHEFLQFSESIRYISSDDDEPKEAQFSMTKLQSLLGRLPDSVYAMTKFFMEFLHVIAQHSTHNLMTPSSLAVCIAPNLLSNQGDSNMLTSLGEIPRINKMVTMLIEQAPRIFKERPEQTEIQMSTKRMSRRDIDMTQIQDLINQKDQEQDGEN</sequence>
<feature type="domain" description="Ras-GAP" evidence="2">
    <location>
        <begin position="54"/>
        <end position="253"/>
    </location>
</feature>
<reference evidence="5" key="1">
    <citation type="submission" date="2021-01" db="EMBL/GenBank/DDBJ databases">
        <authorList>
            <person name="Corre E."/>
            <person name="Pelletier E."/>
            <person name="Niang G."/>
            <person name="Scheremetjew M."/>
            <person name="Finn R."/>
            <person name="Kale V."/>
            <person name="Holt S."/>
            <person name="Cochrane G."/>
            <person name="Meng A."/>
            <person name="Brown T."/>
            <person name="Cohen L."/>
        </authorList>
    </citation>
    <scope>NUCLEOTIDE SEQUENCE</scope>
    <source>
        <strain evidence="5">WS</strain>
    </source>
</reference>
<dbReference type="InterPro" id="IPR036865">
    <property type="entry name" value="CRAL-TRIO_dom_sf"/>
</dbReference>
<protein>
    <recommendedName>
        <fullName evidence="6">Rho-GAP domain-containing protein</fullName>
    </recommendedName>
</protein>
<dbReference type="EMBL" id="HBGD01002574">
    <property type="protein sequence ID" value="CAD9078910.1"/>
    <property type="molecule type" value="Transcribed_RNA"/>
</dbReference>
<feature type="domain" description="CRAL-TRIO" evidence="3">
    <location>
        <begin position="388"/>
        <end position="530"/>
    </location>
</feature>
<dbReference type="Pfam" id="PF00620">
    <property type="entry name" value="RhoGAP"/>
    <property type="match status" value="1"/>
</dbReference>
<dbReference type="CDD" id="cd00159">
    <property type="entry name" value="RhoGAP"/>
    <property type="match status" value="1"/>
</dbReference>
<dbReference type="SUPFAM" id="SSF48350">
    <property type="entry name" value="GTPase activation domain, GAP"/>
    <property type="match status" value="2"/>
</dbReference>
<dbReference type="PANTHER" id="PTHR45808:SF2">
    <property type="entry name" value="RHO GTPASE-ACTIVATING PROTEIN 68F"/>
    <property type="match status" value="1"/>
</dbReference>
<dbReference type="SMART" id="SM00516">
    <property type="entry name" value="SEC14"/>
    <property type="match status" value="1"/>
</dbReference>
<dbReference type="SMART" id="SM00324">
    <property type="entry name" value="RhoGAP"/>
    <property type="match status" value="1"/>
</dbReference>
<evidence type="ECO:0000313" key="5">
    <source>
        <dbReference type="EMBL" id="CAD9078910.1"/>
    </source>
</evidence>
<dbReference type="GO" id="GO:0005096">
    <property type="term" value="F:GTPase activator activity"/>
    <property type="evidence" value="ECO:0007669"/>
    <property type="project" value="TreeGrafter"/>
</dbReference>
<evidence type="ECO:0000259" key="2">
    <source>
        <dbReference type="PROSITE" id="PS50018"/>
    </source>
</evidence>
<evidence type="ECO:0000259" key="4">
    <source>
        <dbReference type="PROSITE" id="PS50238"/>
    </source>
</evidence>
<feature type="region of interest" description="Disordered" evidence="1">
    <location>
        <begin position="355"/>
        <end position="381"/>
    </location>
</feature>
<dbReference type="SUPFAM" id="SSF52087">
    <property type="entry name" value="CRAL/TRIO domain"/>
    <property type="match status" value="1"/>
</dbReference>
<dbReference type="SMART" id="SM00323">
    <property type="entry name" value="RasGAP"/>
    <property type="match status" value="1"/>
</dbReference>
<dbReference type="AlphaFoldDB" id="A0A7S1KNJ4"/>
<dbReference type="Gene3D" id="1.10.506.10">
    <property type="entry name" value="GTPase Activation - p120gap, domain 1"/>
    <property type="match status" value="1"/>
</dbReference>
<dbReference type="PANTHER" id="PTHR45808">
    <property type="entry name" value="RHO GTPASE-ACTIVATING PROTEIN 68F"/>
    <property type="match status" value="1"/>
</dbReference>
<dbReference type="InterPro" id="IPR008936">
    <property type="entry name" value="Rho_GTPase_activation_prot"/>
</dbReference>
<gene>
    <name evidence="5" type="ORF">PCOS0759_LOCUS2142</name>
</gene>
<dbReference type="InterPro" id="IPR001251">
    <property type="entry name" value="CRAL-TRIO_dom"/>
</dbReference>
<dbReference type="Gene3D" id="1.10.555.10">
    <property type="entry name" value="Rho GTPase activation protein"/>
    <property type="match status" value="1"/>
</dbReference>
<feature type="domain" description="Rho-GAP" evidence="4">
    <location>
        <begin position="554"/>
        <end position="758"/>
    </location>
</feature>
<proteinExistence type="predicted"/>
<evidence type="ECO:0000259" key="3">
    <source>
        <dbReference type="PROSITE" id="PS50191"/>
    </source>
</evidence>
<dbReference type="CDD" id="cd00170">
    <property type="entry name" value="SEC14"/>
    <property type="match status" value="1"/>
</dbReference>
<dbReference type="PROSITE" id="PS50191">
    <property type="entry name" value="CRAL_TRIO"/>
    <property type="match status" value="1"/>
</dbReference>
<accession>A0A7S1KNJ4</accession>
<dbReference type="PROSITE" id="PS50018">
    <property type="entry name" value="RAS_GTPASE_ACTIV_2"/>
    <property type="match status" value="1"/>
</dbReference>
<evidence type="ECO:0000256" key="1">
    <source>
        <dbReference type="SAM" id="MobiDB-lite"/>
    </source>
</evidence>
<evidence type="ECO:0008006" key="6">
    <source>
        <dbReference type="Google" id="ProtNLM"/>
    </source>
</evidence>
<dbReference type="GO" id="GO:0005737">
    <property type="term" value="C:cytoplasm"/>
    <property type="evidence" value="ECO:0007669"/>
    <property type="project" value="TreeGrafter"/>
</dbReference>
<dbReference type="PROSITE" id="PS50238">
    <property type="entry name" value="RHOGAP"/>
    <property type="match status" value="1"/>
</dbReference>
<dbReference type="InterPro" id="IPR000198">
    <property type="entry name" value="RhoGAP_dom"/>
</dbReference>
<name>A0A7S1KNJ4_9EUKA</name>
<feature type="compositionally biased region" description="Low complexity" evidence="1">
    <location>
        <begin position="364"/>
        <end position="377"/>
    </location>
</feature>
<organism evidence="5">
    <name type="scientific">Percolomonas cosmopolitus</name>
    <dbReference type="NCBI Taxonomy" id="63605"/>
    <lineage>
        <taxon>Eukaryota</taxon>
        <taxon>Discoba</taxon>
        <taxon>Heterolobosea</taxon>
        <taxon>Tetramitia</taxon>
        <taxon>Eutetramitia</taxon>
        <taxon>Percolomonadidae</taxon>
        <taxon>Percolomonas</taxon>
    </lineage>
</organism>
<dbReference type="Pfam" id="PF00616">
    <property type="entry name" value="RasGAP"/>
    <property type="match status" value="1"/>
</dbReference>
<dbReference type="Pfam" id="PF13716">
    <property type="entry name" value="CRAL_TRIO_2"/>
    <property type="match status" value="1"/>
</dbReference>
<dbReference type="GO" id="GO:0007264">
    <property type="term" value="P:small GTPase-mediated signal transduction"/>
    <property type="evidence" value="ECO:0007669"/>
    <property type="project" value="TreeGrafter"/>
</dbReference>
<dbReference type="InterPro" id="IPR001936">
    <property type="entry name" value="RasGAP_dom"/>
</dbReference>